<gene>
    <name evidence="2" type="ORF">Phou_036120</name>
</gene>
<dbReference type="AlphaFoldDB" id="A0A6V8K2R2"/>
<evidence type="ECO:0000313" key="2">
    <source>
        <dbReference type="EMBL" id="GFJ79432.1"/>
    </source>
</evidence>
<dbReference type="Proteomes" id="UP000482800">
    <property type="component" value="Unassembled WGS sequence"/>
</dbReference>
<comment type="caution">
    <text evidence="2">The sequence shown here is derived from an EMBL/GenBank/DDBJ whole genome shotgun (WGS) entry which is preliminary data.</text>
</comment>
<proteinExistence type="predicted"/>
<feature type="region of interest" description="Disordered" evidence="1">
    <location>
        <begin position="43"/>
        <end position="66"/>
    </location>
</feature>
<reference evidence="2 3" key="2">
    <citation type="submission" date="2020-03" db="EMBL/GenBank/DDBJ databases">
        <authorList>
            <person name="Ichikawa N."/>
            <person name="Kimura A."/>
            <person name="Kitahashi Y."/>
            <person name="Uohara A."/>
        </authorList>
    </citation>
    <scope>NUCLEOTIDE SEQUENCE [LARGE SCALE GENOMIC DNA]</scope>
    <source>
        <strain evidence="2 3">NBRC 108639</strain>
    </source>
</reference>
<evidence type="ECO:0000256" key="1">
    <source>
        <dbReference type="SAM" id="MobiDB-lite"/>
    </source>
</evidence>
<name>A0A6V8K2R2_9ACTN</name>
<sequence length="66" mass="7265">MGLFRSKPSAEDIAADATTTLFGRKLAEKGVYEEVIGSMPAAERRQVEDAMDRHAARMRAEGQPGW</sequence>
<organism evidence="2 3">
    <name type="scientific">Phytohabitans houttuyneae</name>
    <dbReference type="NCBI Taxonomy" id="1076126"/>
    <lineage>
        <taxon>Bacteria</taxon>
        <taxon>Bacillati</taxon>
        <taxon>Actinomycetota</taxon>
        <taxon>Actinomycetes</taxon>
        <taxon>Micromonosporales</taxon>
        <taxon>Micromonosporaceae</taxon>
    </lineage>
</organism>
<reference evidence="2 3" key="1">
    <citation type="submission" date="2020-03" db="EMBL/GenBank/DDBJ databases">
        <title>Whole genome shotgun sequence of Phytohabitans houttuyneae NBRC 108639.</title>
        <authorList>
            <person name="Komaki H."/>
            <person name="Tamura T."/>
        </authorList>
    </citation>
    <scope>NUCLEOTIDE SEQUENCE [LARGE SCALE GENOMIC DNA]</scope>
    <source>
        <strain evidence="2 3">NBRC 108639</strain>
    </source>
</reference>
<accession>A0A6V8K2R2</accession>
<keyword evidence="3" id="KW-1185">Reference proteome</keyword>
<dbReference type="RefSeq" id="WP_173056970.1">
    <property type="nucleotide sequence ID" value="NZ_BAABGO010000001.1"/>
</dbReference>
<evidence type="ECO:0000313" key="3">
    <source>
        <dbReference type="Proteomes" id="UP000482800"/>
    </source>
</evidence>
<protein>
    <submittedName>
        <fullName evidence="2">Uncharacterized protein</fullName>
    </submittedName>
</protein>
<feature type="compositionally biased region" description="Basic and acidic residues" evidence="1">
    <location>
        <begin position="43"/>
        <end position="60"/>
    </location>
</feature>
<dbReference type="EMBL" id="BLPF01000001">
    <property type="protein sequence ID" value="GFJ79432.1"/>
    <property type="molecule type" value="Genomic_DNA"/>
</dbReference>